<organism evidence="1 2">
    <name type="scientific">Candida boidinii</name>
    <name type="common">Yeast</name>
    <dbReference type="NCBI Taxonomy" id="5477"/>
    <lineage>
        <taxon>Eukaryota</taxon>
        <taxon>Fungi</taxon>
        <taxon>Dikarya</taxon>
        <taxon>Ascomycota</taxon>
        <taxon>Saccharomycotina</taxon>
        <taxon>Pichiomycetes</taxon>
        <taxon>Pichiales</taxon>
        <taxon>Pichiaceae</taxon>
        <taxon>Ogataea</taxon>
        <taxon>Ogataea/Candida clade</taxon>
    </lineage>
</organism>
<reference evidence="1" key="1">
    <citation type="submission" date="2023-04" db="EMBL/GenBank/DDBJ databases">
        <title>Candida boidinii NBRC 1967.</title>
        <authorList>
            <person name="Ichikawa N."/>
            <person name="Sato H."/>
            <person name="Tonouchi N."/>
        </authorList>
    </citation>
    <scope>NUCLEOTIDE SEQUENCE</scope>
    <source>
        <strain evidence="1">NBRC 1967</strain>
    </source>
</reference>
<protein>
    <submittedName>
        <fullName evidence="1">Unnamed protein product</fullName>
    </submittedName>
</protein>
<evidence type="ECO:0000313" key="2">
    <source>
        <dbReference type="Proteomes" id="UP001165101"/>
    </source>
</evidence>
<dbReference type="EMBL" id="BSXV01000424">
    <property type="protein sequence ID" value="GME89036.1"/>
    <property type="molecule type" value="Genomic_DNA"/>
</dbReference>
<evidence type="ECO:0000313" key="1">
    <source>
        <dbReference type="EMBL" id="GME89036.1"/>
    </source>
</evidence>
<keyword evidence="2" id="KW-1185">Reference proteome</keyword>
<dbReference type="Proteomes" id="UP001165101">
    <property type="component" value="Unassembled WGS sequence"/>
</dbReference>
<comment type="caution">
    <text evidence="1">The sequence shown here is derived from an EMBL/GenBank/DDBJ whole genome shotgun (WGS) entry which is preliminary data.</text>
</comment>
<proteinExistence type="predicted"/>
<sequence>MRRFLLAVRAAAVSAGVSCSVSFGQRGGQRGGRCGGRCGVLILSGYSQYFEPVNWESVADKQPTSSPPAARSLAHGGMLPAGSENGRAQHSPVQNSV</sequence>
<gene>
    <name evidence="1" type="ORF">Cboi01_000122800</name>
</gene>
<accession>A0ACB5TIR3</accession>
<name>A0ACB5TIR3_CANBO</name>